<name>A0AAD5ITM7_ACENE</name>
<keyword evidence="2" id="KW-1185">Reference proteome</keyword>
<evidence type="ECO:0000313" key="2">
    <source>
        <dbReference type="Proteomes" id="UP001064489"/>
    </source>
</evidence>
<dbReference type="PANTHER" id="PTHR37984">
    <property type="entry name" value="PROTEIN CBG26694"/>
    <property type="match status" value="1"/>
</dbReference>
<organism evidence="1 2">
    <name type="scientific">Acer negundo</name>
    <name type="common">Box elder</name>
    <dbReference type="NCBI Taxonomy" id="4023"/>
    <lineage>
        <taxon>Eukaryota</taxon>
        <taxon>Viridiplantae</taxon>
        <taxon>Streptophyta</taxon>
        <taxon>Embryophyta</taxon>
        <taxon>Tracheophyta</taxon>
        <taxon>Spermatophyta</taxon>
        <taxon>Magnoliopsida</taxon>
        <taxon>eudicotyledons</taxon>
        <taxon>Gunneridae</taxon>
        <taxon>Pentapetalae</taxon>
        <taxon>rosids</taxon>
        <taxon>malvids</taxon>
        <taxon>Sapindales</taxon>
        <taxon>Sapindaceae</taxon>
        <taxon>Hippocastanoideae</taxon>
        <taxon>Acereae</taxon>
        <taxon>Acer</taxon>
    </lineage>
</organism>
<dbReference type="AlphaFoldDB" id="A0AAD5ITM7"/>
<dbReference type="InterPro" id="IPR050951">
    <property type="entry name" value="Retrovirus_Pol_polyprotein"/>
</dbReference>
<sequence>MITHMTEHVAHLRQAFSRLREHKLYVKKEKCEFFRQQVLFLGHWVNNGKIRMAERKVQAILDWPSPIKVAELRSFLGLVNYYRRFIERYSKKVNVLTDLLKKDHNWEWTGVCQAAFEKLKLAVSSEPLGV</sequence>
<evidence type="ECO:0000313" key="1">
    <source>
        <dbReference type="EMBL" id="KAI9176296.1"/>
    </source>
</evidence>
<dbReference type="InterPro" id="IPR043128">
    <property type="entry name" value="Rev_trsase/Diguanyl_cyclase"/>
</dbReference>
<dbReference type="SUPFAM" id="SSF56672">
    <property type="entry name" value="DNA/RNA polymerases"/>
    <property type="match status" value="1"/>
</dbReference>
<dbReference type="InterPro" id="IPR043502">
    <property type="entry name" value="DNA/RNA_pol_sf"/>
</dbReference>
<dbReference type="FunFam" id="3.30.70.270:FF:000063">
    <property type="entry name" value="Zinc knuckle domaincontaining protein"/>
    <property type="match status" value="1"/>
</dbReference>
<gene>
    <name evidence="1" type="ORF">LWI28_000922</name>
</gene>
<accession>A0AAD5ITM7</accession>
<dbReference type="PANTHER" id="PTHR37984:SF5">
    <property type="entry name" value="PROTEIN NYNRIN-LIKE"/>
    <property type="match status" value="1"/>
</dbReference>
<proteinExistence type="predicted"/>
<dbReference type="Gene3D" id="3.30.70.270">
    <property type="match status" value="2"/>
</dbReference>
<comment type="caution">
    <text evidence="1">The sequence shown here is derived from an EMBL/GenBank/DDBJ whole genome shotgun (WGS) entry which is preliminary data.</text>
</comment>
<protein>
    <recommendedName>
        <fullName evidence="3">Reverse transcriptase</fullName>
    </recommendedName>
</protein>
<dbReference type="EMBL" id="JAJSOW010000102">
    <property type="protein sequence ID" value="KAI9176296.1"/>
    <property type="molecule type" value="Genomic_DNA"/>
</dbReference>
<reference evidence="1" key="1">
    <citation type="journal article" date="2022" name="Plant J.">
        <title>Strategies of tolerance reflected in two North American maple genomes.</title>
        <authorList>
            <person name="McEvoy S.L."/>
            <person name="Sezen U.U."/>
            <person name="Trouern-Trend A."/>
            <person name="McMahon S.M."/>
            <person name="Schaberg P.G."/>
            <person name="Yang J."/>
            <person name="Wegrzyn J.L."/>
            <person name="Swenson N.G."/>
        </authorList>
    </citation>
    <scope>NUCLEOTIDE SEQUENCE</scope>
    <source>
        <strain evidence="1">91603</strain>
    </source>
</reference>
<evidence type="ECO:0008006" key="3">
    <source>
        <dbReference type="Google" id="ProtNLM"/>
    </source>
</evidence>
<dbReference type="Proteomes" id="UP001064489">
    <property type="component" value="Chromosome 5"/>
</dbReference>
<reference evidence="1" key="2">
    <citation type="submission" date="2023-02" db="EMBL/GenBank/DDBJ databases">
        <authorList>
            <person name="Swenson N.G."/>
            <person name="Wegrzyn J.L."/>
            <person name="Mcevoy S.L."/>
        </authorList>
    </citation>
    <scope>NUCLEOTIDE SEQUENCE</scope>
    <source>
        <strain evidence="1">91603</strain>
        <tissue evidence="1">Leaf</tissue>
    </source>
</reference>